<name>A0A834SLU1_9FABA</name>
<dbReference type="AlphaFoldDB" id="A0A834SLU1"/>
<proteinExistence type="predicted"/>
<reference evidence="1" key="1">
    <citation type="submission" date="2020-09" db="EMBL/GenBank/DDBJ databases">
        <title>Genome-Enabled Discovery of Anthraquinone Biosynthesis in Senna tora.</title>
        <authorList>
            <person name="Kang S.-H."/>
            <person name="Pandey R.P."/>
            <person name="Lee C.-M."/>
            <person name="Sim J.-S."/>
            <person name="Jeong J.-T."/>
            <person name="Choi B.-S."/>
            <person name="Jung M."/>
            <person name="Ginzburg D."/>
            <person name="Zhao K."/>
            <person name="Won S.Y."/>
            <person name="Oh T.-J."/>
            <person name="Yu Y."/>
            <person name="Kim N.-H."/>
            <person name="Lee O.R."/>
            <person name="Lee T.-H."/>
            <person name="Bashyal P."/>
            <person name="Kim T.-S."/>
            <person name="Lee W.-H."/>
            <person name="Kawkins C."/>
            <person name="Kim C.-K."/>
            <person name="Kim J.S."/>
            <person name="Ahn B.O."/>
            <person name="Rhee S.Y."/>
            <person name="Sohng J.K."/>
        </authorList>
    </citation>
    <scope>NUCLEOTIDE SEQUENCE</scope>
    <source>
        <tissue evidence="1">Leaf</tissue>
    </source>
</reference>
<gene>
    <name evidence="1" type="ORF">G2W53_038303</name>
</gene>
<protein>
    <submittedName>
        <fullName evidence="1">Uncharacterized protein</fullName>
    </submittedName>
</protein>
<dbReference type="EMBL" id="JAAIUW010000012">
    <property type="protein sequence ID" value="KAF7806142.1"/>
    <property type="molecule type" value="Genomic_DNA"/>
</dbReference>
<organism evidence="1 2">
    <name type="scientific">Senna tora</name>
    <dbReference type="NCBI Taxonomy" id="362788"/>
    <lineage>
        <taxon>Eukaryota</taxon>
        <taxon>Viridiplantae</taxon>
        <taxon>Streptophyta</taxon>
        <taxon>Embryophyta</taxon>
        <taxon>Tracheophyta</taxon>
        <taxon>Spermatophyta</taxon>
        <taxon>Magnoliopsida</taxon>
        <taxon>eudicotyledons</taxon>
        <taxon>Gunneridae</taxon>
        <taxon>Pentapetalae</taxon>
        <taxon>rosids</taxon>
        <taxon>fabids</taxon>
        <taxon>Fabales</taxon>
        <taxon>Fabaceae</taxon>
        <taxon>Caesalpinioideae</taxon>
        <taxon>Cassia clade</taxon>
        <taxon>Senna</taxon>
    </lineage>
</organism>
<sequence length="37" mass="4055">MIKWVGASVGNATTVPFAFHFATTTKVIVAFTVKERQ</sequence>
<comment type="caution">
    <text evidence="1">The sequence shown here is derived from an EMBL/GenBank/DDBJ whole genome shotgun (WGS) entry which is preliminary data.</text>
</comment>
<keyword evidence="2" id="KW-1185">Reference proteome</keyword>
<dbReference type="Proteomes" id="UP000634136">
    <property type="component" value="Unassembled WGS sequence"/>
</dbReference>
<evidence type="ECO:0000313" key="1">
    <source>
        <dbReference type="EMBL" id="KAF7806142.1"/>
    </source>
</evidence>
<accession>A0A834SLU1</accession>
<evidence type="ECO:0000313" key="2">
    <source>
        <dbReference type="Proteomes" id="UP000634136"/>
    </source>
</evidence>